<dbReference type="EMBL" id="JAEACQ010000192">
    <property type="protein sequence ID" value="MBL7628572.1"/>
    <property type="molecule type" value="Genomic_DNA"/>
</dbReference>
<dbReference type="Proteomes" id="UP000604475">
    <property type="component" value="Unassembled WGS sequence"/>
</dbReference>
<organism evidence="1 2">
    <name type="scientific">Frankia nepalensis</name>
    <dbReference type="NCBI Taxonomy" id="1836974"/>
    <lineage>
        <taxon>Bacteria</taxon>
        <taxon>Bacillati</taxon>
        <taxon>Actinomycetota</taxon>
        <taxon>Actinomycetes</taxon>
        <taxon>Frankiales</taxon>
        <taxon>Frankiaceae</taxon>
        <taxon>Frankia</taxon>
    </lineage>
</organism>
<sequence>MSAAEADEVRADMYRERPAWLDRGYAFHTLGTPSYLDLAPESRPGEYHRLAALHRPLLWRRFGWLYDRLRAALTELLAAPVRYTDTFALPGFHLWRTEAIFLRPRAPVHFDLQYQFFDWPEAVDRSWVLSFTLPIRMPVAGGGLNTWEVGYAAFLDAQRRGWVDGAGDLRRFHPLRYIPYTAGELVVHSGHLLHQVAPSPSVSEGDERLTLQGHGIWHTDHWLLYW</sequence>
<evidence type="ECO:0000313" key="1">
    <source>
        <dbReference type="EMBL" id="MBL7628572.1"/>
    </source>
</evidence>
<dbReference type="AlphaFoldDB" id="A0A937REK2"/>
<reference evidence="1" key="1">
    <citation type="submission" date="2020-12" db="EMBL/GenBank/DDBJ databases">
        <title>Genomic characterization of non-nitrogen-fixing Frankia strains.</title>
        <authorList>
            <person name="Carlos-Shanley C."/>
            <person name="Guerra T."/>
            <person name="Hahn D."/>
        </authorList>
    </citation>
    <scope>NUCLEOTIDE SEQUENCE</scope>
    <source>
        <strain evidence="1">CN6</strain>
    </source>
</reference>
<evidence type="ECO:0000313" key="2">
    <source>
        <dbReference type="Proteomes" id="UP000604475"/>
    </source>
</evidence>
<accession>A0A937REK2</accession>
<protein>
    <submittedName>
        <fullName evidence="1">Uncharacterized protein</fullName>
    </submittedName>
</protein>
<gene>
    <name evidence="1" type="ORF">I7412_15715</name>
</gene>
<proteinExistence type="predicted"/>
<keyword evidence="2" id="KW-1185">Reference proteome</keyword>
<name>A0A937REK2_9ACTN</name>
<comment type="caution">
    <text evidence="1">The sequence shown here is derived from an EMBL/GenBank/DDBJ whole genome shotgun (WGS) entry which is preliminary data.</text>
</comment>